<keyword evidence="2" id="KW-1185">Reference proteome</keyword>
<dbReference type="GeneID" id="92374603"/>
<dbReference type="Proteomes" id="UP000195570">
    <property type="component" value="Unassembled WGS sequence"/>
</dbReference>
<name>A0A1G4IAY6_TRYEQ</name>
<protein>
    <submittedName>
        <fullName evidence="1">Uncharacterized protein</fullName>
    </submittedName>
</protein>
<sequence>MIVGQMRRASVAGSSDSVLAIRSCFDNRDAVLFIQPGDGALLVADGHRYVQVILHFHGVTRFPSLIVLPWEQHRFSVRVNNVLYDDGPISLDVGDEIELMDSRSRLTADRCVFRVELLTTGCGPYVSELLANGNRTDNAVPAHKPYKVGQGSCWAEFVNHRVGKLDKVLSRVKR</sequence>
<dbReference type="RefSeq" id="XP_067080136.1">
    <property type="nucleotide sequence ID" value="XM_067224035.1"/>
</dbReference>
<accession>A0A1G4IAY6</accession>
<organism evidence="1 2">
    <name type="scientific">Trypanosoma equiperdum</name>
    <dbReference type="NCBI Taxonomy" id="5694"/>
    <lineage>
        <taxon>Eukaryota</taxon>
        <taxon>Discoba</taxon>
        <taxon>Euglenozoa</taxon>
        <taxon>Kinetoplastea</taxon>
        <taxon>Metakinetoplastina</taxon>
        <taxon>Trypanosomatida</taxon>
        <taxon>Trypanosomatidae</taxon>
        <taxon>Trypanosoma</taxon>
    </lineage>
</organism>
<comment type="caution">
    <text evidence="1">The sequence shown here is derived from an EMBL/GenBank/DDBJ whole genome shotgun (WGS) entry which is preliminary data.</text>
</comment>
<evidence type="ECO:0000313" key="1">
    <source>
        <dbReference type="EMBL" id="SCU69106.1"/>
    </source>
</evidence>
<gene>
    <name evidence="1" type="ORF">TEOVI_000066300</name>
</gene>
<dbReference type="AlphaFoldDB" id="A0A1G4IAY6"/>
<dbReference type="VEuPathDB" id="TriTrypDB:TEOVI_000066300"/>
<evidence type="ECO:0000313" key="2">
    <source>
        <dbReference type="Proteomes" id="UP000195570"/>
    </source>
</evidence>
<reference evidence="1" key="1">
    <citation type="submission" date="2016-09" db="EMBL/GenBank/DDBJ databases">
        <authorList>
            <person name="Hebert L."/>
            <person name="Moumen B."/>
        </authorList>
    </citation>
    <scope>NUCLEOTIDE SEQUENCE [LARGE SCALE GENOMIC DNA]</scope>
    <source>
        <strain evidence="1">OVI</strain>
    </source>
</reference>
<proteinExistence type="predicted"/>
<dbReference type="EMBL" id="CZPT02001151">
    <property type="protein sequence ID" value="SCU69106.1"/>
    <property type="molecule type" value="Genomic_DNA"/>
</dbReference>